<gene>
    <name evidence="2" type="ORF">KUTeg_000448</name>
</gene>
<comment type="caution">
    <text evidence="2">The sequence shown here is derived from an EMBL/GenBank/DDBJ whole genome shotgun (WGS) entry which is preliminary data.</text>
</comment>
<dbReference type="PROSITE" id="PS50097">
    <property type="entry name" value="BTB"/>
    <property type="match status" value="1"/>
</dbReference>
<dbReference type="Pfam" id="PF00651">
    <property type="entry name" value="BTB"/>
    <property type="match status" value="1"/>
</dbReference>
<dbReference type="InterPro" id="IPR000210">
    <property type="entry name" value="BTB/POZ_dom"/>
</dbReference>
<evidence type="ECO:0000259" key="1">
    <source>
        <dbReference type="PROSITE" id="PS50097"/>
    </source>
</evidence>
<dbReference type="InterPro" id="IPR011333">
    <property type="entry name" value="SKP1/BTB/POZ_sf"/>
</dbReference>
<dbReference type="EMBL" id="JARBDR010000018">
    <property type="protein sequence ID" value="KAJ8321977.1"/>
    <property type="molecule type" value="Genomic_DNA"/>
</dbReference>
<dbReference type="SUPFAM" id="SSF54695">
    <property type="entry name" value="POZ domain"/>
    <property type="match status" value="1"/>
</dbReference>
<dbReference type="PANTHER" id="PTHR45774">
    <property type="entry name" value="BTB/POZ DOMAIN-CONTAINING"/>
    <property type="match status" value="1"/>
</dbReference>
<dbReference type="Proteomes" id="UP001217089">
    <property type="component" value="Unassembled WGS sequence"/>
</dbReference>
<keyword evidence="3" id="KW-1185">Reference proteome</keyword>
<organism evidence="2 3">
    <name type="scientific">Tegillarca granosa</name>
    <name type="common">Malaysian cockle</name>
    <name type="synonym">Anadara granosa</name>
    <dbReference type="NCBI Taxonomy" id="220873"/>
    <lineage>
        <taxon>Eukaryota</taxon>
        <taxon>Metazoa</taxon>
        <taxon>Spiralia</taxon>
        <taxon>Lophotrochozoa</taxon>
        <taxon>Mollusca</taxon>
        <taxon>Bivalvia</taxon>
        <taxon>Autobranchia</taxon>
        <taxon>Pteriomorphia</taxon>
        <taxon>Arcoida</taxon>
        <taxon>Arcoidea</taxon>
        <taxon>Arcidae</taxon>
        <taxon>Tegillarca</taxon>
    </lineage>
</organism>
<evidence type="ECO:0000313" key="3">
    <source>
        <dbReference type="Proteomes" id="UP001217089"/>
    </source>
</evidence>
<accession>A0ABQ9FYM5</accession>
<name>A0ABQ9FYM5_TEGGR</name>
<feature type="domain" description="BTB" evidence="1">
    <location>
        <begin position="17"/>
        <end position="77"/>
    </location>
</feature>
<dbReference type="PANTHER" id="PTHR45774:SF3">
    <property type="entry name" value="BTB (POZ) DOMAIN-CONTAINING 2B-RELATED"/>
    <property type="match status" value="1"/>
</dbReference>
<proteinExistence type="predicted"/>
<dbReference type="Gene3D" id="3.30.710.10">
    <property type="entry name" value="Potassium Channel Kv1.1, Chain A"/>
    <property type="match status" value="1"/>
</dbReference>
<sequence>MSITESLGELYDTKKFSDIFFSFPNEPDFERIPAHKLMLSIRSPVFEAMFYGDLAETAPENFVTFNIYFQKYSCLVKERPLPA</sequence>
<protein>
    <recommendedName>
        <fullName evidence="1">BTB domain-containing protein</fullName>
    </recommendedName>
</protein>
<reference evidence="2 3" key="1">
    <citation type="submission" date="2022-12" db="EMBL/GenBank/DDBJ databases">
        <title>Chromosome-level genome of Tegillarca granosa.</title>
        <authorList>
            <person name="Kim J."/>
        </authorList>
    </citation>
    <scope>NUCLEOTIDE SEQUENCE [LARGE SCALE GENOMIC DNA]</scope>
    <source>
        <strain evidence="2">Teg-2019</strain>
        <tissue evidence="2">Adductor muscle</tissue>
    </source>
</reference>
<evidence type="ECO:0000313" key="2">
    <source>
        <dbReference type="EMBL" id="KAJ8321977.1"/>
    </source>
</evidence>